<dbReference type="Pfam" id="PF00646">
    <property type="entry name" value="F-box"/>
    <property type="match status" value="1"/>
</dbReference>
<reference evidence="2" key="1">
    <citation type="journal article" date="2019" name="BMC Genomics">
        <title>A new reference genome for Sorghum bicolor reveals high levels of sequence similarity between sweet and grain genotypes: implications for the genetics of sugar metabolism.</title>
        <authorList>
            <person name="Cooper E.A."/>
            <person name="Brenton Z.W."/>
            <person name="Flinn B.S."/>
            <person name="Jenkins J."/>
            <person name="Shu S."/>
            <person name="Flowers D."/>
            <person name="Luo F."/>
            <person name="Wang Y."/>
            <person name="Xia P."/>
            <person name="Barry K."/>
            <person name="Daum C."/>
            <person name="Lipzen A."/>
            <person name="Yoshinaga Y."/>
            <person name="Schmutz J."/>
            <person name="Saski C."/>
            <person name="Vermerris W."/>
            <person name="Kresovich S."/>
        </authorList>
    </citation>
    <scope>NUCLEOTIDE SEQUENCE</scope>
</reference>
<dbReference type="InterPro" id="IPR036047">
    <property type="entry name" value="F-box-like_dom_sf"/>
</dbReference>
<dbReference type="InterPro" id="IPR001810">
    <property type="entry name" value="F-box_dom"/>
</dbReference>
<reference evidence="2" key="2">
    <citation type="submission" date="2020-10" db="EMBL/GenBank/DDBJ databases">
        <authorList>
            <person name="Cooper E.A."/>
            <person name="Brenton Z.W."/>
            <person name="Flinn B.S."/>
            <person name="Jenkins J."/>
            <person name="Shu S."/>
            <person name="Flowers D."/>
            <person name="Luo F."/>
            <person name="Wang Y."/>
            <person name="Xia P."/>
            <person name="Barry K."/>
            <person name="Daum C."/>
            <person name="Lipzen A."/>
            <person name="Yoshinaga Y."/>
            <person name="Schmutz J."/>
            <person name="Saski C."/>
            <person name="Vermerris W."/>
            <person name="Kresovich S."/>
        </authorList>
    </citation>
    <scope>NUCLEOTIDE SEQUENCE</scope>
</reference>
<sequence>MGDHQRRHRGGGGGFGEDRISGLPDALLHEILVRLRSASAAARTSVLSRRWRHLWAHLPELRLVALPSREAAPASFIDTVDAALGGYLAPTLEHLGVSHHVTDIQGRDLRISPARIAPWLHFAAAHVVGELNLYLRVPQTFGASTPEIVWDEEAAVLELPVCERTKRIELFLQYAYTHWLRPQASGLFAVLTFLKINGYVRMEGRDLTALVSTQCPCLRDLDLFLKLIDNFDVLIHTNSLHTLVLRVLETRRLEVVAPRLEELTIYDQPKEAHISAPKLAKVAWHAAYDPHINRFVDVGRTLQLLRTSKQASSLTKRFNEVDELDLNISMYFPDVATYESFLIQTNKLPKCKSFRLLLSWEHHALVPIVLHLLRSCSGTKKFQVHLYGPLSRRVMHSCLPSCPCRLDESRKVDVIDLSSLEESLK</sequence>
<protein>
    <recommendedName>
        <fullName evidence="1">F-box domain-containing protein</fullName>
    </recommendedName>
</protein>
<gene>
    <name evidence="2" type="ORF">BDA96_05G180500</name>
</gene>
<dbReference type="Proteomes" id="UP000807115">
    <property type="component" value="Chromosome 5"/>
</dbReference>
<organism evidence="2 3">
    <name type="scientific">Sorghum bicolor</name>
    <name type="common">Sorghum</name>
    <name type="synonym">Sorghum vulgare</name>
    <dbReference type="NCBI Taxonomy" id="4558"/>
    <lineage>
        <taxon>Eukaryota</taxon>
        <taxon>Viridiplantae</taxon>
        <taxon>Streptophyta</taxon>
        <taxon>Embryophyta</taxon>
        <taxon>Tracheophyta</taxon>
        <taxon>Spermatophyta</taxon>
        <taxon>Magnoliopsida</taxon>
        <taxon>Liliopsida</taxon>
        <taxon>Poales</taxon>
        <taxon>Poaceae</taxon>
        <taxon>PACMAD clade</taxon>
        <taxon>Panicoideae</taxon>
        <taxon>Andropogonodae</taxon>
        <taxon>Andropogoneae</taxon>
        <taxon>Sorghinae</taxon>
        <taxon>Sorghum</taxon>
    </lineage>
</organism>
<dbReference type="EMBL" id="CM027684">
    <property type="protein sequence ID" value="KAG0530373.1"/>
    <property type="molecule type" value="Genomic_DNA"/>
</dbReference>
<feature type="domain" description="F-box" evidence="1">
    <location>
        <begin position="20"/>
        <end position="59"/>
    </location>
</feature>
<dbReference type="InterPro" id="IPR055312">
    <property type="entry name" value="FBL15-like"/>
</dbReference>
<dbReference type="SUPFAM" id="SSF81383">
    <property type="entry name" value="F-box domain"/>
    <property type="match status" value="1"/>
</dbReference>
<proteinExistence type="predicted"/>
<accession>A0A921QZ98</accession>
<evidence type="ECO:0000313" key="2">
    <source>
        <dbReference type="EMBL" id="KAG0530373.1"/>
    </source>
</evidence>
<evidence type="ECO:0000313" key="3">
    <source>
        <dbReference type="Proteomes" id="UP000807115"/>
    </source>
</evidence>
<evidence type="ECO:0000259" key="1">
    <source>
        <dbReference type="Pfam" id="PF00646"/>
    </source>
</evidence>
<comment type="caution">
    <text evidence="2">The sequence shown here is derived from an EMBL/GenBank/DDBJ whole genome shotgun (WGS) entry which is preliminary data.</text>
</comment>
<dbReference type="PANTHER" id="PTHR34709:SF68">
    <property type="entry name" value="OS07G0550432 PROTEIN"/>
    <property type="match status" value="1"/>
</dbReference>
<dbReference type="AlphaFoldDB" id="A0A921QZ98"/>
<name>A0A921QZ98_SORBI</name>
<dbReference type="PANTHER" id="PTHR34709">
    <property type="entry name" value="OS10G0396666 PROTEIN"/>
    <property type="match status" value="1"/>
</dbReference>